<evidence type="ECO:0000256" key="4">
    <source>
        <dbReference type="ARBA" id="ARBA00023152"/>
    </source>
</evidence>
<evidence type="ECO:0000256" key="1">
    <source>
        <dbReference type="ARBA" id="ARBA00004926"/>
    </source>
</evidence>
<dbReference type="EC" id="5.3.1.9" evidence="7"/>
<reference evidence="9 10" key="1">
    <citation type="submission" date="2019-02" db="EMBL/GenBank/DDBJ databases">
        <title>Prokaryotic population dynamics and viral predation in marine succession experiment using metagenomics: the confinement effect.</title>
        <authorList>
            <person name="Haro-Moreno J.M."/>
            <person name="Rodriguez-Valera F."/>
            <person name="Lopez-Perez M."/>
        </authorList>
    </citation>
    <scope>NUCLEOTIDE SEQUENCE [LARGE SCALE GENOMIC DNA]</scope>
    <source>
        <strain evidence="9">MED-G157</strain>
    </source>
</reference>
<dbReference type="PRINTS" id="PR00662">
    <property type="entry name" value="G6PISOMERASE"/>
</dbReference>
<dbReference type="UniPathway" id="UPA00138"/>
<dbReference type="GO" id="GO:0048029">
    <property type="term" value="F:monosaccharide binding"/>
    <property type="evidence" value="ECO:0007669"/>
    <property type="project" value="TreeGrafter"/>
</dbReference>
<comment type="similarity">
    <text evidence="2 7 8">Belongs to the GPI family.</text>
</comment>
<keyword evidence="3 7" id="KW-0312">Gluconeogenesis</keyword>
<evidence type="ECO:0000256" key="7">
    <source>
        <dbReference type="HAMAP-Rule" id="MF_00473"/>
    </source>
</evidence>
<dbReference type="InterPro" id="IPR035482">
    <property type="entry name" value="SIS_PGI_2"/>
</dbReference>
<feature type="active site" description="Proton donor" evidence="7">
    <location>
        <position position="352"/>
    </location>
</feature>
<name>A0A520RWJ3_9GAMM</name>
<dbReference type="Gene3D" id="1.10.1390.10">
    <property type="match status" value="1"/>
</dbReference>
<keyword evidence="7" id="KW-0963">Cytoplasm</keyword>
<comment type="catalytic activity">
    <reaction evidence="6 7 8">
        <text>alpha-D-glucose 6-phosphate = beta-D-fructose 6-phosphate</text>
        <dbReference type="Rhea" id="RHEA:11816"/>
        <dbReference type="ChEBI" id="CHEBI:57634"/>
        <dbReference type="ChEBI" id="CHEBI:58225"/>
        <dbReference type="EC" id="5.3.1.9"/>
    </reaction>
</comment>
<evidence type="ECO:0000256" key="2">
    <source>
        <dbReference type="ARBA" id="ARBA00006604"/>
    </source>
</evidence>
<dbReference type="GO" id="GO:0005829">
    <property type="term" value="C:cytosol"/>
    <property type="evidence" value="ECO:0007669"/>
    <property type="project" value="TreeGrafter"/>
</dbReference>
<comment type="pathway">
    <text evidence="1 7 8">Carbohydrate degradation; glycolysis; D-glyceraldehyde 3-phosphate and glycerone phosphate from D-glucose: step 2/4.</text>
</comment>
<dbReference type="PROSITE" id="PS00174">
    <property type="entry name" value="P_GLUCOSE_ISOMERASE_2"/>
    <property type="match status" value="1"/>
</dbReference>
<dbReference type="Pfam" id="PF00342">
    <property type="entry name" value="PGI"/>
    <property type="match status" value="1"/>
</dbReference>
<dbReference type="GO" id="GO:0006096">
    <property type="term" value="P:glycolytic process"/>
    <property type="evidence" value="ECO:0007669"/>
    <property type="project" value="UniProtKB-UniRule"/>
</dbReference>
<evidence type="ECO:0000256" key="8">
    <source>
        <dbReference type="RuleBase" id="RU000612"/>
    </source>
</evidence>
<dbReference type="PROSITE" id="PS00765">
    <property type="entry name" value="P_GLUCOSE_ISOMERASE_1"/>
    <property type="match status" value="1"/>
</dbReference>
<dbReference type="InterPro" id="IPR035476">
    <property type="entry name" value="SIS_PGI_1"/>
</dbReference>
<dbReference type="EMBL" id="SHAG01000072">
    <property type="protein sequence ID" value="RZO74612.1"/>
    <property type="molecule type" value="Genomic_DNA"/>
</dbReference>
<dbReference type="GO" id="GO:0097367">
    <property type="term" value="F:carbohydrate derivative binding"/>
    <property type="evidence" value="ECO:0007669"/>
    <property type="project" value="InterPro"/>
</dbReference>
<dbReference type="GO" id="GO:0006094">
    <property type="term" value="P:gluconeogenesis"/>
    <property type="evidence" value="ECO:0007669"/>
    <property type="project" value="UniProtKB-UniRule"/>
</dbReference>
<organism evidence="9 10">
    <name type="scientific">OM182 bacterium</name>
    <dbReference type="NCBI Taxonomy" id="2510334"/>
    <lineage>
        <taxon>Bacteria</taxon>
        <taxon>Pseudomonadati</taxon>
        <taxon>Pseudomonadota</taxon>
        <taxon>Gammaproteobacteria</taxon>
        <taxon>OMG group</taxon>
        <taxon>OM182 clade</taxon>
    </lineage>
</organism>
<accession>A0A520RWJ3</accession>
<comment type="caution">
    <text evidence="9">The sequence shown here is derived from an EMBL/GenBank/DDBJ whole genome shotgun (WGS) entry which is preliminary data.</text>
</comment>
<evidence type="ECO:0000256" key="6">
    <source>
        <dbReference type="ARBA" id="ARBA00029321"/>
    </source>
</evidence>
<gene>
    <name evidence="7" type="primary">pgi</name>
    <name evidence="9" type="ORF">EVA68_08785</name>
</gene>
<keyword evidence="4 7" id="KW-0324">Glycolysis</keyword>
<dbReference type="PANTHER" id="PTHR11469">
    <property type="entry name" value="GLUCOSE-6-PHOSPHATE ISOMERASE"/>
    <property type="match status" value="1"/>
</dbReference>
<feature type="active site" evidence="7">
    <location>
        <position position="492"/>
    </location>
</feature>
<comment type="function">
    <text evidence="7">Catalyzes the reversible isomerization of glucose-6-phosphate to fructose-6-phosphate.</text>
</comment>
<comment type="subcellular location">
    <subcellularLocation>
        <location evidence="7">Cytoplasm</location>
    </subcellularLocation>
</comment>
<dbReference type="NCBIfam" id="NF001211">
    <property type="entry name" value="PRK00179.1"/>
    <property type="match status" value="1"/>
</dbReference>
<sequence length="523" mass="58818">MKTQYKASANRHWKKLDKLSKSASTDTIENYFLKDTERVSKYSIALKELYVDFSKNLISDEIFRELNYLAATSPLLERRDSMFKGELINLSECRSVLHTALRDPAFQDKNISEQIATQLDKVTKIAGQVRSGEWIGSQGQIINNIVNIGIGGSDIGPKMACEALKEFAHPRLKLYFISNLDDEPIRSLLNRLDPRSTLFVISSKTFTTQETIINTQVAVDWIEEKLGITDPLNSPHFVAITASPKLAIKHGVAPDQILEFWEWVGGRFSLWSSAGFAICLCIGPDNFRRFLAGAKKADEHFQHTPLKENLPVQLALISIWYNNFLHVQSNAIVPYCERLSHLPSFLQQLEMESNGKRVDIDGLPIDYDSASVTWGQTGTNAQHAFFQMLHQGTCYVPVDFIGIAKDSLSEAKQHRMLLANMLAQGAALMSGSHHDDSFRDYPGNRPSTTFILDELTPETLGLFISVHEHRVFCEGAIWNINSFDQWGVELGKQLTLELLEKGVTPTFDASTSSLFKRLNTTVD</sequence>
<dbReference type="InterPro" id="IPR001672">
    <property type="entry name" value="G6P_Isomerase"/>
</dbReference>
<keyword evidence="5 7" id="KW-0413">Isomerase</keyword>
<dbReference type="SUPFAM" id="SSF53697">
    <property type="entry name" value="SIS domain"/>
    <property type="match status" value="1"/>
</dbReference>
<evidence type="ECO:0000256" key="5">
    <source>
        <dbReference type="ARBA" id="ARBA00023235"/>
    </source>
</evidence>
<evidence type="ECO:0000313" key="10">
    <source>
        <dbReference type="Proteomes" id="UP000316199"/>
    </source>
</evidence>
<dbReference type="CDD" id="cd05015">
    <property type="entry name" value="SIS_PGI_1"/>
    <property type="match status" value="1"/>
</dbReference>
<dbReference type="PANTHER" id="PTHR11469:SF1">
    <property type="entry name" value="GLUCOSE-6-PHOSPHATE ISOMERASE"/>
    <property type="match status" value="1"/>
</dbReference>
<dbReference type="Proteomes" id="UP000316199">
    <property type="component" value="Unassembled WGS sequence"/>
</dbReference>
<dbReference type="CDD" id="cd05016">
    <property type="entry name" value="SIS_PGI_2"/>
    <property type="match status" value="1"/>
</dbReference>
<protein>
    <recommendedName>
        <fullName evidence="7">Glucose-6-phosphate isomerase</fullName>
        <shortName evidence="7">GPI</shortName>
        <ecNumber evidence="7">5.3.1.9</ecNumber>
    </recommendedName>
    <alternativeName>
        <fullName evidence="7">Phosphoglucose isomerase</fullName>
        <shortName evidence="7">PGI</shortName>
    </alternativeName>
    <alternativeName>
        <fullName evidence="7">Phosphohexose isomerase</fullName>
        <shortName evidence="7">PHI</shortName>
    </alternativeName>
</protein>
<comment type="pathway">
    <text evidence="7">Carbohydrate biosynthesis; gluconeogenesis.</text>
</comment>
<feature type="active site" evidence="7">
    <location>
        <position position="383"/>
    </location>
</feature>
<dbReference type="HAMAP" id="MF_00473">
    <property type="entry name" value="G6P_isomerase"/>
    <property type="match status" value="1"/>
</dbReference>
<dbReference type="InterPro" id="IPR023096">
    <property type="entry name" value="G6P_Isomerase_C"/>
</dbReference>
<proteinExistence type="inferred from homology"/>
<dbReference type="GO" id="GO:0051156">
    <property type="term" value="P:glucose 6-phosphate metabolic process"/>
    <property type="evidence" value="ECO:0007669"/>
    <property type="project" value="TreeGrafter"/>
</dbReference>
<dbReference type="InterPro" id="IPR018189">
    <property type="entry name" value="Phosphoglucose_isomerase_CS"/>
</dbReference>
<dbReference type="Gene3D" id="3.40.50.10490">
    <property type="entry name" value="Glucose-6-phosphate isomerase like protein, domain 1"/>
    <property type="match status" value="2"/>
</dbReference>
<dbReference type="UniPathway" id="UPA00109">
    <property type="reaction ID" value="UER00181"/>
</dbReference>
<evidence type="ECO:0000256" key="3">
    <source>
        <dbReference type="ARBA" id="ARBA00022432"/>
    </source>
</evidence>
<dbReference type="AlphaFoldDB" id="A0A520RWJ3"/>
<dbReference type="InterPro" id="IPR046348">
    <property type="entry name" value="SIS_dom_sf"/>
</dbReference>
<dbReference type="PROSITE" id="PS51463">
    <property type="entry name" value="P_GLUCOSE_ISOMERASE_3"/>
    <property type="match status" value="1"/>
</dbReference>
<dbReference type="GO" id="GO:0004347">
    <property type="term" value="F:glucose-6-phosphate isomerase activity"/>
    <property type="evidence" value="ECO:0007669"/>
    <property type="project" value="UniProtKB-UniRule"/>
</dbReference>
<evidence type="ECO:0000313" key="9">
    <source>
        <dbReference type="EMBL" id="RZO74612.1"/>
    </source>
</evidence>